<gene>
    <name evidence="1" type="ORF">PR048_021097</name>
</gene>
<sequence>MSAVNAFILHQSYKQRKVLLRVDFMKALARQLTQPYLRQRMANTGIPRTLRQAIGHILGTGLPTQILTEDRLSWESRKRSLLCPALLQERRLLTFAHCVVVQFVFNARRRFAQAVQRVQMMSEMNFLYVVVAMMVNHNFL</sequence>
<evidence type="ECO:0000313" key="2">
    <source>
        <dbReference type="Proteomes" id="UP001159363"/>
    </source>
</evidence>
<dbReference type="EMBL" id="JARBHB010000008">
    <property type="protein sequence ID" value="KAJ8876650.1"/>
    <property type="molecule type" value="Genomic_DNA"/>
</dbReference>
<comment type="caution">
    <text evidence="1">The sequence shown here is derived from an EMBL/GenBank/DDBJ whole genome shotgun (WGS) entry which is preliminary data.</text>
</comment>
<accession>A0ABQ9GXA0</accession>
<protein>
    <submittedName>
        <fullName evidence="1">Uncharacterized protein</fullName>
    </submittedName>
</protein>
<reference evidence="1 2" key="1">
    <citation type="submission" date="2023-02" db="EMBL/GenBank/DDBJ databases">
        <title>LHISI_Scaffold_Assembly.</title>
        <authorList>
            <person name="Stuart O.P."/>
            <person name="Cleave R."/>
            <person name="Magrath M.J.L."/>
            <person name="Mikheyev A.S."/>
        </authorList>
    </citation>
    <scope>NUCLEOTIDE SEQUENCE [LARGE SCALE GENOMIC DNA]</scope>
    <source>
        <strain evidence="1">Daus_M_001</strain>
        <tissue evidence="1">Leg muscle</tissue>
    </source>
</reference>
<keyword evidence="2" id="KW-1185">Reference proteome</keyword>
<name>A0ABQ9GXA0_9NEOP</name>
<evidence type="ECO:0000313" key="1">
    <source>
        <dbReference type="EMBL" id="KAJ8876650.1"/>
    </source>
</evidence>
<proteinExistence type="predicted"/>
<organism evidence="1 2">
    <name type="scientific">Dryococelus australis</name>
    <dbReference type="NCBI Taxonomy" id="614101"/>
    <lineage>
        <taxon>Eukaryota</taxon>
        <taxon>Metazoa</taxon>
        <taxon>Ecdysozoa</taxon>
        <taxon>Arthropoda</taxon>
        <taxon>Hexapoda</taxon>
        <taxon>Insecta</taxon>
        <taxon>Pterygota</taxon>
        <taxon>Neoptera</taxon>
        <taxon>Polyneoptera</taxon>
        <taxon>Phasmatodea</taxon>
        <taxon>Verophasmatodea</taxon>
        <taxon>Anareolatae</taxon>
        <taxon>Phasmatidae</taxon>
        <taxon>Eurycanthinae</taxon>
        <taxon>Dryococelus</taxon>
    </lineage>
</organism>
<dbReference type="Proteomes" id="UP001159363">
    <property type="component" value="Chromosome 7"/>
</dbReference>